<organism evidence="1 2">
    <name type="scientific">Rubinisphaera italica</name>
    <dbReference type="NCBI Taxonomy" id="2527969"/>
    <lineage>
        <taxon>Bacteria</taxon>
        <taxon>Pseudomonadati</taxon>
        <taxon>Planctomycetota</taxon>
        <taxon>Planctomycetia</taxon>
        <taxon>Planctomycetales</taxon>
        <taxon>Planctomycetaceae</taxon>
        <taxon>Rubinisphaera</taxon>
    </lineage>
</organism>
<keyword evidence="2" id="KW-1185">Reference proteome</keyword>
<gene>
    <name evidence="1" type="ORF">Pan54_50660</name>
</gene>
<comment type="caution">
    <text evidence="1">The sequence shown here is derived from an EMBL/GenBank/DDBJ whole genome shotgun (WGS) entry which is preliminary data.</text>
</comment>
<dbReference type="InterPro" id="IPR017850">
    <property type="entry name" value="Alkaline_phosphatase_core_sf"/>
</dbReference>
<evidence type="ECO:0008006" key="3">
    <source>
        <dbReference type="Google" id="ProtNLM"/>
    </source>
</evidence>
<dbReference type="Pfam" id="PF07394">
    <property type="entry name" value="DUF1501"/>
    <property type="match status" value="1"/>
</dbReference>
<name>A0A5C5XN32_9PLAN</name>
<evidence type="ECO:0000313" key="2">
    <source>
        <dbReference type="Proteomes" id="UP000316095"/>
    </source>
</evidence>
<dbReference type="EMBL" id="SJPG01000001">
    <property type="protein sequence ID" value="TWT64304.1"/>
    <property type="molecule type" value="Genomic_DNA"/>
</dbReference>
<evidence type="ECO:0000313" key="1">
    <source>
        <dbReference type="EMBL" id="TWT64304.1"/>
    </source>
</evidence>
<dbReference type="Proteomes" id="UP000316095">
    <property type="component" value="Unassembled WGS sequence"/>
</dbReference>
<dbReference type="InterPro" id="IPR010869">
    <property type="entry name" value="DUF1501"/>
</dbReference>
<dbReference type="PANTHER" id="PTHR43737">
    <property type="entry name" value="BLL7424 PROTEIN"/>
    <property type="match status" value="1"/>
</dbReference>
<dbReference type="OrthoDB" id="127333at2"/>
<dbReference type="AlphaFoldDB" id="A0A5C5XN32"/>
<dbReference type="PANTHER" id="PTHR43737:SF1">
    <property type="entry name" value="DUF1501 DOMAIN-CONTAINING PROTEIN"/>
    <property type="match status" value="1"/>
</dbReference>
<proteinExistence type="predicted"/>
<dbReference type="SUPFAM" id="SSF53649">
    <property type="entry name" value="Alkaline phosphatase-like"/>
    <property type="match status" value="1"/>
</dbReference>
<dbReference type="RefSeq" id="WP_146506026.1">
    <property type="nucleotide sequence ID" value="NZ_SJPG01000001.1"/>
</dbReference>
<protein>
    <recommendedName>
        <fullName evidence="3">Sulfatase</fullName>
    </recommendedName>
</protein>
<reference evidence="1 2" key="1">
    <citation type="submission" date="2019-02" db="EMBL/GenBank/DDBJ databases">
        <title>Deep-cultivation of Planctomycetes and their phenomic and genomic characterization uncovers novel biology.</title>
        <authorList>
            <person name="Wiegand S."/>
            <person name="Jogler M."/>
            <person name="Boedeker C."/>
            <person name="Pinto D."/>
            <person name="Vollmers J."/>
            <person name="Rivas-Marin E."/>
            <person name="Kohn T."/>
            <person name="Peeters S.H."/>
            <person name="Heuer A."/>
            <person name="Rast P."/>
            <person name="Oberbeckmann S."/>
            <person name="Bunk B."/>
            <person name="Jeske O."/>
            <person name="Meyerdierks A."/>
            <person name="Storesund J.E."/>
            <person name="Kallscheuer N."/>
            <person name="Luecker S."/>
            <person name="Lage O.M."/>
            <person name="Pohl T."/>
            <person name="Merkel B.J."/>
            <person name="Hornburger P."/>
            <person name="Mueller R.-W."/>
            <person name="Bruemmer F."/>
            <person name="Labrenz M."/>
            <person name="Spormann A.M."/>
            <person name="Op Den Camp H."/>
            <person name="Overmann J."/>
            <person name="Amann R."/>
            <person name="Jetten M.S.M."/>
            <person name="Mascher T."/>
            <person name="Medema M.H."/>
            <person name="Devos D.P."/>
            <person name="Kaster A.-K."/>
            <person name="Ovreas L."/>
            <person name="Rohde M."/>
            <person name="Galperin M.Y."/>
            <person name="Jogler C."/>
        </authorList>
    </citation>
    <scope>NUCLEOTIDE SEQUENCE [LARGE SCALE GENOMIC DNA]</scope>
    <source>
        <strain evidence="1 2">Pan54</strain>
    </source>
</reference>
<accession>A0A5C5XN32</accession>
<sequence length="469" mass="51481">MLRISGRQFRHCDGILRREFLTIGTFAGTALSLPALLRAENQRTSSQRAKSLIMVHLDGGAPQYETIDPKISAPSEIRGPFAPISTAVPGIQISELMPKVAAAADKFAFIRSLTGSVGRHDAFQCQSGFAESDLKSMGGRPALGCTMSRLKSQSTDQVPTFVDMMQGRPLVRNSARAGFLGPAYQPFRPDMSSMFERELESGMKGELNRLGGDHTVSLTLNEALSTNRMDRRLSLLDDLDKIRRAIDQQGMMQAMDQFQQQAVSILTSGKLAEAVDLSQEDPRIVERYSLPENRPGSQSVTSESSHSVKKFLMARRLIEAGVRVVSLSISDFDTHSSNFPRMQNLLPIVDHGLTTLVADLEERGLLEDVTILAWGEFGRTPRVNKNGGRDHWPKVGPAILAGGGLKTGQVIGATDRLGGEVADRPVTYKDMFATVYHQLGINPHQITINDLQGRPQYLLDEGKAIRELL</sequence>